<evidence type="ECO:0000256" key="1">
    <source>
        <dbReference type="SAM" id="MobiDB-lite"/>
    </source>
</evidence>
<feature type="compositionally biased region" description="Low complexity" evidence="1">
    <location>
        <begin position="29"/>
        <end position="50"/>
    </location>
</feature>
<keyword evidence="2" id="KW-1133">Transmembrane helix</keyword>
<evidence type="ECO:0000313" key="3">
    <source>
        <dbReference type="EMBL" id="OGM02012.1"/>
    </source>
</evidence>
<comment type="caution">
    <text evidence="3">The sequence shown here is derived from an EMBL/GenBank/DDBJ whole genome shotgun (WGS) entry which is preliminary data.</text>
</comment>
<feature type="transmembrane region" description="Helical" evidence="2">
    <location>
        <begin position="6"/>
        <end position="24"/>
    </location>
</feature>
<dbReference type="Proteomes" id="UP000176198">
    <property type="component" value="Unassembled WGS sequence"/>
</dbReference>
<organism evidence="3 4">
    <name type="scientific">Candidatus Woesebacteria bacterium GWA1_41_8</name>
    <dbReference type="NCBI Taxonomy" id="1802471"/>
    <lineage>
        <taxon>Bacteria</taxon>
        <taxon>Candidatus Woeseibacteriota</taxon>
    </lineage>
</organism>
<feature type="region of interest" description="Disordered" evidence="1">
    <location>
        <begin position="29"/>
        <end position="52"/>
    </location>
</feature>
<keyword evidence="2" id="KW-0472">Membrane</keyword>
<reference evidence="3 4" key="1">
    <citation type="journal article" date="2016" name="Nat. Commun.">
        <title>Thousands of microbial genomes shed light on interconnected biogeochemical processes in an aquifer system.</title>
        <authorList>
            <person name="Anantharaman K."/>
            <person name="Brown C.T."/>
            <person name="Hug L.A."/>
            <person name="Sharon I."/>
            <person name="Castelle C.J."/>
            <person name="Probst A.J."/>
            <person name="Thomas B.C."/>
            <person name="Singh A."/>
            <person name="Wilkins M.J."/>
            <person name="Karaoz U."/>
            <person name="Brodie E.L."/>
            <person name="Williams K.H."/>
            <person name="Hubbard S.S."/>
            <person name="Banfield J.F."/>
        </authorList>
    </citation>
    <scope>NUCLEOTIDE SEQUENCE [LARGE SCALE GENOMIC DNA]</scope>
</reference>
<protein>
    <submittedName>
        <fullName evidence="3">Uncharacterized protein</fullName>
    </submittedName>
</protein>
<evidence type="ECO:0000313" key="4">
    <source>
        <dbReference type="Proteomes" id="UP000176198"/>
    </source>
</evidence>
<accession>A0A1F7WGR9</accession>
<proteinExistence type="predicted"/>
<dbReference type="AlphaFoldDB" id="A0A1F7WGR9"/>
<evidence type="ECO:0000256" key="2">
    <source>
        <dbReference type="SAM" id="Phobius"/>
    </source>
</evidence>
<keyword evidence="2" id="KW-0812">Transmembrane</keyword>
<sequence>MKDNLLIGAVVVIVIILGIVLFNSNNNSPQISPNNTATTEETTKTPAPVVKTASPAPKVEDFTNIFPQKGNFKCVYEEVTPSSRSTNTMYFSDGKMRVEFRTLAGASNIMFYDGKYMYNWGEGQNTGIISQPKSISDFPAIIPKDITQGKVLGSGLNSVSWDCNAWAKDPTLVTKPSYIVFK</sequence>
<gene>
    <name evidence="3" type="ORF">A2115_02405</name>
</gene>
<name>A0A1F7WGR9_9BACT</name>
<dbReference type="EMBL" id="MGFJ01000032">
    <property type="protein sequence ID" value="OGM02012.1"/>
    <property type="molecule type" value="Genomic_DNA"/>
</dbReference>
<dbReference type="STRING" id="1802471.A2115_02405"/>